<evidence type="ECO:0000256" key="4">
    <source>
        <dbReference type="ARBA" id="ARBA00023002"/>
    </source>
</evidence>
<accession>A0A4D7BEM2</accession>
<protein>
    <submittedName>
        <fullName evidence="8">Xanthine dehydrogenase small subunit</fullName>
        <ecNumber evidence="8">1.17.1.4</ecNumber>
    </submittedName>
</protein>
<gene>
    <name evidence="8" type="primary">xdhA</name>
    <name evidence="8" type="ORF">E8M01_31620</name>
</gene>
<keyword evidence="2" id="KW-0479">Metal-binding</keyword>
<keyword evidence="3" id="KW-0274">FAD</keyword>
<dbReference type="SUPFAM" id="SSF47741">
    <property type="entry name" value="CO dehydrogenase ISP C-domain like"/>
    <property type="match status" value="1"/>
</dbReference>
<dbReference type="NCBIfam" id="TIGR02963">
    <property type="entry name" value="xanthine_xdhA"/>
    <property type="match status" value="1"/>
</dbReference>
<dbReference type="Pfam" id="PF03450">
    <property type="entry name" value="CO_deh_flav_C"/>
    <property type="match status" value="1"/>
</dbReference>
<proteinExistence type="predicted"/>
<dbReference type="InterPro" id="IPR036683">
    <property type="entry name" value="CO_DH_flav_C_dom_sf"/>
</dbReference>
<dbReference type="OrthoDB" id="9792018at2"/>
<dbReference type="PROSITE" id="PS51085">
    <property type="entry name" value="2FE2S_FER_2"/>
    <property type="match status" value="1"/>
</dbReference>
<dbReference type="RefSeq" id="WP_136963797.1">
    <property type="nucleotide sequence ID" value="NZ_CP039690.1"/>
</dbReference>
<dbReference type="Gene3D" id="3.30.390.50">
    <property type="entry name" value="CO dehydrogenase flavoprotein, C-terminal domain"/>
    <property type="match status" value="1"/>
</dbReference>
<dbReference type="InterPro" id="IPR001041">
    <property type="entry name" value="2Fe-2S_ferredoxin-type"/>
</dbReference>
<dbReference type="Gene3D" id="3.10.20.30">
    <property type="match status" value="1"/>
</dbReference>
<dbReference type="Proteomes" id="UP000298781">
    <property type="component" value="Chromosome"/>
</dbReference>
<evidence type="ECO:0000259" key="6">
    <source>
        <dbReference type="PROSITE" id="PS51085"/>
    </source>
</evidence>
<reference evidence="8 9" key="1">
    <citation type="submission" date="2019-04" db="EMBL/GenBank/DDBJ databases">
        <title>Phreatobacter aquaticus sp. nov.</title>
        <authorList>
            <person name="Choi A."/>
        </authorList>
    </citation>
    <scope>NUCLEOTIDE SEQUENCE [LARGE SCALE GENOMIC DNA]</scope>
    <source>
        <strain evidence="8 9">KCTC 52518</strain>
    </source>
</reference>
<dbReference type="SMART" id="SM01092">
    <property type="entry name" value="CO_deh_flav_C"/>
    <property type="match status" value="1"/>
</dbReference>
<dbReference type="InterPro" id="IPR016169">
    <property type="entry name" value="FAD-bd_PCMH_sub2"/>
</dbReference>
<dbReference type="InterPro" id="IPR012175">
    <property type="entry name" value="Xanth_DH_ssu_bac"/>
</dbReference>
<evidence type="ECO:0000313" key="9">
    <source>
        <dbReference type="Proteomes" id="UP000298781"/>
    </source>
</evidence>
<evidence type="ECO:0000256" key="1">
    <source>
        <dbReference type="ARBA" id="ARBA00022630"/>
    </source>
</evidence>
<evidence type="ECO:0000256" key="2">
    <source>
        <dbReference type="ARBA" id="ARBA00022723"/>
    </source>
</evidence>
<dbReference type="InterPro" id="IPR036010">
    <property type="entry name" value="2Fe-2S_ferredoxin-like_sf"/>
</dbReference>
<dbReference type="Pfam" id="PF00941">
    <property type="entry name" value="FAD_binding_5"/>
    <property type="match status" value="1"/>
</dbReference>
<dbReference type="PROSITE" id="PS51387">
    <property type="entry name" value="FAD_PCMH"/>
    <property type="match status" value="1"/>
</dbReference>
<dbReference type="InterPro" id="IPR006058">
    <property type="entry name" value="2Fe2S_fd_BS"/>
</dbReference>
<dbReference type="PIRSF" id="PIRSF036557">
    <property type="entry name" value="XdhA_RC"/>
    <property type="match status" value="1"/>
</dbReference>
<dbReference type="InterPro" id="IPR002346">
    <property type="entry name" value="Mopterin_DH_FAD-bd"/>
</dbReference>
<dbReference type="PANTHER" id="PTHR45444">
    <property type="entry name" value="XANTHINE DEHYDROGENASE"/>
    <property type="match status" value="1"/>
</dbReference>
<dbReference type="SUPFAM" id="SSF54292">
    <property type="entry name" value="2Fe-2S ferredoxin-like"/>
    <property type="match status" value="1"/>
</dbReference>
<dbReference type="InterPro" id="IPR036884">
    <property type="entry name" value="2Fe-2S-bd_dom_sf"/>
</dbReference>
<dbReference type="Gene3D" id="1.10.150.120">
    <property type="entry name" value="[2Fe-2S]-binding domain"/>
    <property type="match status" value="1"/>
</dbReference>
<keyword evidence="5" id="KW-0408">Iron</keyword>
<evidence type="ECO:0000256" key="3">
    <source>
        <dbReference type="ARBA" id="ARBA00022827"/>
    </source>
</evidence>
<feature type="domain" description="2Fe-2S ferredoxin-type" evidence="6">
    <location>
        <begin position="6"/>
        <end position="91"/>
    </location>
</feature>
<keyword evidence="9" id="KW-1185">Reference proteome</keyword>
<dbReference type="InterPro" id="IPR016208">
    <property type="entry name" value="Ald_Oxase/xanthine_DH-like"/>
</dbReference>
<dbReference type="InterPro" id="IPR016166">
    <property type="entry name" value="FAD-bd_PCMH"/>
</dbReference>
<keyword evidence="1" id="KW-0285">Flavoprotein</keyword>
<feature type="domain" description="FAD-binding PCMH-type" evidence="7">
    <location>
        <begin position="194"/>
        <end position="368"/>
    </location>
</feature>
<dbReference type="InterPro" id="IPR002888">
    <property type="entry name" value="2Fe-2S-bd"/>
</dbReference>
<dbReference type="InterPro" id="IPR005107">
    <property type="entry name" value="CO_DH_flav_C"/>
</dbReference>
<organism evidence="8 9">
    <name type="scientific">Phreatobacter stygius</name>
    <dbReference type="NCBI Taxonomy" id="1940610"/>
    <lineage>
        <taxon>Bacteria</taxon>
        <taxon>Pseudomonadati</taxon>
        <taxon>Pseudomonadota</taxon>
        <taxon>Alphaproteobacteria</taxon>
        <taxon>Hyphomicrobiales</taxon>
        <taxon>Phreatobacteraceae</taxon>
        <taxon>Phreatobacter</taxon>
    </lineage>
</organism>
<sequence>MTRATRPLRFLHRGQTVEIDRFQPMTTLLDWLRIEKRLTGTKEGCGEGDCGACTVALGRIKAGRLVYEPVNACILLLGQVDGCEVVTVEDLAEGSALHPVQDAMVRHHGSQCGFCTPGFVMSLFTLYQDGGAVTGGREAVLTRIAGNLCRCTGYRPIVDAALEACAAPAGDVFHAREAATAQALSALADDRDVLVGDEASFFAAPRSLDGLCALMTRHPDAVLVGGATDVGLWITKQLKTLPRLVHTGRVAELRQVVDAAEGLTIGAAVTYAEAEQALAAFDPDVAVWANRLGSVQVRATGTIGGNIANGSPIGDSPPLLIALGATLHLRRGAAERSLPLEDFFLAYGRQDRAADEIVTHVVVPRPGPDDHLRAFKIAKRNDQDISSVMGALKLSLDGRRIRAVRVAFGGLAGVPKRAATVEAALTGLDIDDRAACDAAISRLADDFQPMDDHRASARYRSLVAVNLLRKALAEIVSGRRDETRISHLRDAGHAA</sequence>
<evidence type="ECO:0000313" key="8">
    <source>
        <dbReference type="EMBL" id="QCI68378.1"/>
    </source>
</evidence>
<dbReference type="Gene3D" id="3.30.43.10">
    <property type="entry name" value="Uridine Diphospho-n-acetylenolpyruvylglucosamine Reductase, domain 2"/>
    <property type="match status" value="1"/>
</dbReference>
<dbReference type="SUPFAM" id="SSF56176">
    <property type="entry name" value="FAD-binding/transporter-associated domain-like"/>
    <property type="match status" value="1"/>
</dbReference>
<dbReference type="Gene3D" id="3.30.465.10">
    <property type="match status" value="1"/>
</dbReference>
<dbReference type="GO" id="GO:0004854">
    <property type="term" value="F:xanthine dehydrogenase activity"/>
    <property type="evidence" value="ECO:0007669"/>
    <property type="project" value="UniProtKB-EC"/>
</dbReference>
<dbReference type="SUPFAM" id="SSF55447">
    <property type="entry name" value="CO dehydrogenase flavoprotein C-terminal domain-like"/>
    <property type="match status" value="1"/>
</dbReference>
<dbReference type="InterPro" id="IPR012675">
    <property type="entry name" value="Beta-grasp_dom_sf"/>
</dbReference>
<dbReference type="GO" id="GO:0051537">
    <property type="term" value="F:2 iron, 2 sulfur cluster binding"/>
    <property type="evidence" value="ECO:0007669"/>
    <property type="project" value="InterPro"/>
</dbReference>
<dbReference type="PROSITE" id="PS00197">
    <property type="entry name" value="2FE2S_FER_1"/>
    <property type="match status" value="1"/>
</dbReference>
<dbReference type="GO" id="GO:0005506">
    <property type="term" value="F:iron ion binding"/>
    <property type="evidence" value="ECO:0007669"/>
    <property type="project" value="InterPro"/>
</dbReference>
<dbReference type="GO" id="GO:0071949">
    <property type="term" value="F:FAD binding"/>
    <property type="evidence" value="ECO:0007669"/>
    <property type="project" value="InterPro"/>
</dbReference>
<dbReference type="EMBL" id="CP039690">
    <property type="protein sequence ID" value="QCI68378.1"/>
    <property type="molecule type" value="Genomic_DNA"/>
</dbReference>
<dbReference type="InterPro" id="IPR036318">
    <property type="entry name" value="FAD-bd_PCMH-like_sf"/>
</dbReference>
<keyword evidence="4 8" id="KW-0560">Oxidoreductase</keyword>
<dbReference type="InterPro" id="IPR014307">
    <property type="entry name" value="Xanthine_DH_ssu"/>
</dbReference>
<name>A0A4D7BEM2_9HYPH</name>
<dbReference type="EC" id="1.17.1.4" evidence="8"/>
<dbReference type="Pfam" id="PF01799">
    <property type="entry name" value="Fer2_2"/>
    <property type="match status" value="1"/>
</dbReference>
<dbReference type="AlphaFoldDB" id="A0A4D7BEM2"/>
<evidence type="ECO:0000256" key="5">
    <source>
        <dbReference type="ARBA" id="ARBA00023004"/>
    </source>
</evidence>
<evidence type="ECO:0000259" key="7">
    <source>
        <dbReference type="PROSITE" id="PS51387"/>
    </source>
</evidence>
<dbReference type="KEGG" id="pstg:E8M01_31620"/>
<dbReference type="PANTHER" id="PTHR45444:SF3">
    <property type="entry name" value="XANTHINE DEHYDROGENASE"/>
    <property type="match status" value="1"/>
</dbReference>
<dbReference type="InterPro" id="IPR016167">
    <property type="entry name" value="FAD-bd_PCMH_sub1"/>
</dbReference>
<dbReference type="Pfam" id="PF00111">
    <property type="entry name" value="Fer2"/>
    <property type="match status" value="1"/>
</dbReference>